<keyword evidence="1" id="KW-0472">Membrane</keyword>
<keyword evidence="3" id="KW-1185">Reference proteome</keyword>
<evidence type="ECO:0000313" key="3">
    <source>
        <dbReference type="Proteomes" id="UP000823674"/>
    </source>
</evidence>
<name>A0ABQ7L8M4_BRACM</name>
<keyword evidence="1" id="KW-0812">Transmembrane</keyword>
<accession>A0ABQ7L8M4</accession>
<sequence>MTQKKKRALDERRFDPPEHEDYVRCCISLDLGLGSQFSNDLGIFSYEVRDSDDLGFQLIWGSFRLVFFAYISSSLYIIFAYTIAFRLTKHGTRLFVQPAFFIRRVRHNFPSSSRS</sequence>
<reference evidence="2 3" key="1">
    <citation type="submission" date="2021-03" db="EMBL/GenBank/DDBJ databases">
        <authorList>
            <person name="King G.J."/>
            <person name="Bancroft I."/>
            <person name="Baten A."/>
            <person name="Bloomfield J."/>
            <person name="Borpatragohain P."/>
            <person name="He Z."/>
            <person name="Irish N."/>
            <person name="Irwin J."/>
            <person name="Liu K."/>
            <person name="Mauleon R.P."/>
            <person name="Moore J."/>
            <person name="Morris R."/>
            <person name="Ostergaard L."/>
            <person name="Wang B."/>
            <person name="Wells R."/>
        </authorList>
    </citation>
    <scope>NUCLEOTIDE SEQUENCE [LARGE SCALE GENOMIC DNA]</scope>
    <source>
        <strain evidence="2">R-o-18</strain>
        <tissue evidence="2">Leaf</tissue>
    </source>
</reference>
<feature type="transmembrane region" description="Helical" evidence="1">
    <location>
        <begin position="58"/>
        <end position="84"/>
    </location>
</feature>
<protein>
    <submittedName>
        <fullName evidence="2">Uncharacterized protein</fullName>
    </submittedName>
</protein>
<dbReference type="Proteomes" id="UP000823674">
    <property type="component" value="Chromosome A09"/>
</dbReference>
<dbReference type="EMBL" id="JADBGQ010000008">
    <property type="protein sequence ID" value="KAG5382927.1"/>
    <property type="molecule type" value="Genomic_DNA"/>
</dbReference>
<evidence type="ECO:0000256" key="1">
    <source>
        <dbReference type="SAM" id="Phobius"/>
    </source>
</evidence>
<proteinExistence type="predicted"/>
<organism evidence="2 3">
    <name type="scientific">Brassica rapa subsp. trilocularis</name>
    <dbReference type="NCBI Taxonomy" id="1813537"/>
    <lineage>
        <taxon>Eukaryota</taxon>
        <taxon>Viridiplantae</taxon>
        <taxon>Streptophyta</taxon>
        <taxon>Embryophyta</taxon>
        <taxon>Tracheophyta</taxon>
        <taxon>Spermatophyta</taxon>
        <taxon>Magnoliopsida</taxon>
        <taxon>eudicotyledons</taxon>
        <taxon>Gunneridae</taxon>
        <taxon>Pentapetalae</taxon>
        <taxon>rosids</taxon>
        <taxon>malvids</taxon>
        <taxon>Brassicales</taxon>
        <taxon>Brassicaceae</taxon>
        <taxon>Brassiceae</taxon>
        <taxon>Brassica</taxon>
    </lineage>
</organism>
<keyword evidence="1" id="KW-1133">Transmembrane helix</keyword>
<evidence type="ECO:0000313" key="2">
    <source>
        <dbReference type="EMBL" id="KAG5382927.1"/>
    </source>
</evidence>
<gene>
    <name evidence="2" type="primary">A09g502940.1_BraROA</name>
    <name evidence="2" type="ORF">IGI04_034397</name>
</gene>
<comment type="caution">
    <text evidence="2">The sequence shown here is derived from an EMBL/GenBank/DDBJ whole genome shotgun (WGS) entry which is preliminary data.</text>
</comment>